<protein>
    <recommendedName>
        <fullName evidence="2">DUF4789 domain-containing protein</fullName>
    </recommendedName>
</protein>
<proteinExistence type="predicted"/>
<dbReference type="EMBL" id="CAJVCH010534552">
    <property type="protein sequence ID" value="CAG7824960.1"/>
    <property type="molecule type" value="Genomic_DNA"/>
</dbReference>
<organism evidence="3 4">
    <name type="scientific">Allacma fusca</name>
    <dbReference type="NCBI Taxonomy" id="39272"/>
    <lineage>
        <taxon>Eukaryota</taxon>
        <taxon>Metazoa</taxon>
        <taxon>Ecdysozoa</taxon>
        <taxon>Arthropoda</taxon>
        <taxon>Hexapoda</taxon>
        <taxon>Collembola</taxon>
        <taxon>Symphypleona</taxon>
        <taxon>Sminthuridae</taxon>
        <taxon>Allacma</taxon>
    </lineage>
</organism>
<dbReference type="AlphaFoldDB" id="A0A8J2LMG1"/>
<name>A0A8J2LMG1_9HEXA</name>
<dbReference type="InterPro" id="IPR031993">
    <property type="entry name" value="DUF4789"/>
</dbReference>
<dbReference type="OrthoDB" id="6338576at2759"/>
<dbReference type="Proteomes" id="UP000708208">
    <property type="component" value="Unassembled WGS sequence"/>
</dbReference>
<feature type="signal peptide" evidence="1">
    <location>
        <begin position="1"/>
        <end position="34"/>
    </location>
</feature>
<gene>
    <name evidence="3" type="ORF">AFUS01_LOCUS35091</name>
</gene>
<sequence length="224" mass="24588">MPNTKVIIAAASLLVLAALLIVIIVVTHKASGNAQNCPAEVQKCPGKDELFHLPERKCFLKGETPEGVCTRNMAILPVVSCRKQGQCECNYEGNNRWLVYHNETNECHFVYTQGFCQPGEWIELSKGLGVCKPNLCASEIAKEPGSELDWVAYNGKCYRLFTDLNLPGCKGPIQFFKNFPKAACTEPRNIRTSGVGAIPPAECPPGSFQAVNGHCQPPIEFDFD</sequence>
<comment type="caution">
    <text evidence="3">The sequence shown here is derived from an EMBL/GenBank/DDBJ whole genome shotgun (WGS) entry which is preliminary data.</text>
</comment>
<keyword evidence="4" id="KW-1185">Reference proteome</keyword>
<accession>A0A8J2LMG1</accession>
<evidence type="ECO:0000256" key="1">
    <source>
        <dbReference type="SAM" id="SignalP"/>
    </source>
</evidence>
<keyword evidence="1" id="KW-0732">Signal</keyword>
<reference evidence="3" key="1">
    <citation type="submission" date="2021-06" db="EMBL/GenBank/DDBJ databases">
        <authorList>
            <person name="Hodson N. C."/>
            <person name="Mongue J. A."/>
            <person name="Jaron S. K."/>
        </authorList>
    </citation>
    <scope>NUCLEOTIDE SEQUENCE</scope>
</reference>
<feature type="chain" id="PRO_5035227490" description="DUF4789 domain-containing protein" evidence="1">
    <location>
        <begin position="35"/>
        <end position="224"/>
    </location>
</feature>
<feature type="domain" description="DUF4789" evidence="2">
    <location>
        <begin position="69"/>
        <end position="162"/>
    </location>
</feature>
<evidence type="ECO:0000313" key="4">
    <source>
        <dbReference type="Proteomes" id="UP000708208"/>
    </source>
</evidence>
<evidence type="ECO:0000313" key="3">
    <source>
        <dbReference type="EMBL" id="CAG7824960.1"/>
    </source>
</evidence>
<dbReference type="Pfam" id="PF16033">
    <property type="entry name" value="DUF4789"/>
    <property type="match status" value="1"/>
</dbReference>
<evidence type="ECO:0000259" key="2">
    <source>
        <dbReference type="Pfam" id="PF16033"/>
    </source>
</evidence>